<organism evidence="2 3">
    <name type="scientific">Anatilimnocola aggregata</name>
    <dbReference type="NCBI Taxonomy" id="2528021"/>
    <lineage>
        <taxon>Bacteria</taxon>
        <taxon>Pseudomonadati</taxon>
        <taxon>Planctomycetota</taxon>
        <taxon>Planctomycetia</taxon>
        <taxon>Pirellulales</taxon>
        <taxon>Pirellulaceae</taxon>
        <taxon>Anatilimnocola</taxon>
    </lineage>
</organism>
<dbReference type="EMBL" id="CP036274">
    <property type="protein sequence ID" value="QDU26691.1"/>
    <property type="molecule type" value="Genomic_DNA"/>
</dbReference>
<dbReference type="InterPro" id="IPR002559">
    <property type="entry name" value="Transposase_11"/>
</dbReference>
<reference evidence="2 3" key="1">
    <citation type="submission" date="2019-02" db="EMBL/GenBank/DDBJ databases">
        <title>Deep-cultivation of Planctomycetes and their phenomic and genomic characterization uncovers novel biology.</title>
        <authorList>
            <person name="Wiegand S."/>
            <person name="Jogler M."/>
            <person name="Boedeker C."/>
            <person name="Pinto D."/>
            <person name="Vollmers J."/>
            <person name="Rivas-Marin E."/>
            <person name="Kohn T."/>
            <person name="Peeters S.H."/>
            <person name="Heuer A."/>
            <person name="Rast P."/>
            <person name="Oberbeckmann S."/>
            <person name="Bunk B."/>
            <person name="Jeske O."/>
            <person name="Meyerdierks A."/>
            <person name="Storesund J.E."/>
            <person name="Kallscheuer N."/>
            <person name="Luecker S."/>
            <person name="Lage O.M."/>
            <person name="Pohl T."/>
            <person name="Merkel B.J."/>
            <person name="Hornburger P."/>
            <person name="Mueller R.-W."/>
            <person name="Bruemmer F."/>
            <person name="Labrenz M."/>
            <person name="Spormann A.M."/>
            <person name="Op den Camp H."/>
            <person name="Overmann J."/>
            <person name="Amann R."/>
            <person name="Jetten M.S.M."/>
            <person name="Mascher T."/>
            <person name="Medema M.H."/>
            <person name="Devos D.P."/>
            <person name="Kaster A.-K."/>
            <person name="Ovreas L."/>
            <person name="Rohde M."/>
            <person name="Galperin M.Y."/>
            <person name="Jogler C."/>
        </authorList>
    </citation>
    <scope>NUCLEOTIDE SEQUENCE [LARGE SCALE GENOMIC DNA]</scope>
    <source>
        <strain evidence="2 3">ETA_A8</strain>
    </source>
</reference>
<evidence type="ECO:0000259" key="1">
    <source>
        <dbReference type="Pfam" id="PF01609"/>
    </source>
</evidence>
<dbReference type="PANTHER" id="PTHR30298">
    <property type="entry name" value="H REPEAT-ASSOCIATED PREDICTED TRANSPOSASE"/>
    <property type="match status" value="1"/>
</dbReference>
<evidence type="ECO:0000313" key="3">
    <source>
        <dbReference type="Proteomes" id="UP000315017"/>
    </source>
</evidence>
<proteinExistence type="predicted"/>
<dbReference type="Proteomes" id="UP000315017">
    <property type="component" value="Chromosome"/>
</dbReference>
<dbReference type="Pfam" id="PF01609">
    <property type="entry name" value="DDE_Tnp_1"/>
    <property type="match status" value="1"/>
</dbReference>
<dbReference type="InterPro" id="IPR047647">
    <property type="entry name" value="ISAs1_transpos"/>
</dbReference>
<dbReference type="NCBIfam" id="NF033564">
    <property type="entry name" value="transpos_ISAs1"/>
    <property type="match status" value="1"/>
</dbReference>
<accession>A0A517Y916</accession>
<evidence type="ECO:0000313" key="2">
    <source>
        <dbReference type="EMBL" id="QDU26691.1"/>
    </source>
</evidence>
<dbReference type="AlphaFoldDB" id="A0A517Y916"/>
<dbReference type="RefSeq" id="WP_145087477.1">
    <property type="nucleotide sequence ID" value="NZ_CP036274.1"/>
</dbReference>
<sequence length="205" mass="21822">MSGHKAISSKQLLELAAKVAADKRDTAALDRLAKVCEATKNSANLDQVTAAKKLASASCKVDPAMSVSATETSPDQLALYQEAINGVKAAGIVGAEKSNEIPAVQQLIDMLDLSGAVVTADAMHCQRETAEKIIAKEADFVLMVKGNQETLQAAVQSAMVQAFEEEDSKLRRCQVSEKNRDRQETREVAAIPVPKDRRCSAAGPA</sequence>
<dbReference type="GO" id="GO:0004803">
    <property type="term" value="F:transposase activity"/>
    <property type="evidence" value="ECO:0007669"/>
    <property type="project" value="InterPro"/>
</dbReference>
<dbReference type="OrthoDB" id="291219at2"/>
<dbReference type="KEGG" id="aagg:ETAA8_17720"/>
<dbReference type="GO" id="GO:0006313">
    <property type="term" value="P:DNA transposition"/>
    <property type="evidence" value="ECO:0007669"/>
    <property type="project" value="InterPro"/>
</dbReference>
<gene>
    <name evidence="2" type="ORF">ETAA8_17720</name>
</gene>
<feature type="domain" description="Transposase IS4-like" evidence="1">
    <location>
        <begin position="94"/>
        <end position="182"/>
    </location>
</feature>
<dbReference type="GO" id="GO:0003677">
    <property type="term" value="F:DNA binding"/>
    <property type="evidence" value="ECO:0007669"/>
    <property type="project" value="InterPro"/>
</dbReference>
<dbReference type="PANTHER" id="PTHR30298:SF0">
    <property type="entry name" value="PROTEIN YBFL-RELATED"/>
    <property type="match status" value="1"/>
</dbReference>
<protein>
    <submittedName>
        <fullName evidence="2">Transposase DDE domain protein</fullName>
    </submittedName>
</protein>
<name>A0A517Y916_9BACT</name>
<dbReference type="InterPro" id="IPR051698">
    <property type="entry name" value="Transposase_11-like"/>
</dbReference>
<keyword evidence="3" id="KW-1185">Reference proteome</keyword>